<dbReference type="RefSeq" id="WP_129223358.1">
    <property type="nucleotide sequence ID" value="NZ_QYBB01000002.1"/>
</dbReference>
<evidence type="ECO:0000313" key="1">
    <source>
        <dbReference type="EMBL" id="RYC33453.1"/>
    </source>
</evidence>
<reference evidence="1 2" key="1">
    <citation type="submission" date="2018-12" db="EMBL/GenBank/DDBJ databases">
        <authorList>
            <person name="Grouzdev D.S."/>
            <person name="Krutkina M.S."/>
        </authorList>
    </citation>
    <scope>NUCLEOTIDE SEQUENCE [LARGE SCALE GENOMIC DNA]</scope>
    <source>
        <strain evidence="1 2">RmlP026</strain>
    </source>
</reference>
<evidence type="ECO:0000313" key="2">
    <source>
        <dbReference type="Proteomes" id="UP000290759"/>
    </source>
</evidence>
<dbReference type="EMBL" id="QYBB01000002">
    <property type="protein sequence ID" value="RYC33453.1"/>
    <property type="molecule type" value="Genomic_DNA"/>
</dbReference>
<dbReference type="OrthoDB" id="9849062at2"/>
<accession>A0A4Q2U9H1</accession>
<dbReference type="AlphaFoldDB" id="A0A4Q2U9H1"/>
<gene>
    <name evidence="1" type="ORF">D3273_02970</name>
</gene>
<reference evidence="1 2" key="2">
    <citation type="submission" date="2019-02" db="EMBL/GenBank/DDBJ databases">
        <title>'Lichenibacterium ramalinii' gen. nov. sp. nov., 'Lichenibacterium minor' gen. nov. sp. nov.</title>
        <authorList>
            <person name="Pankratov T."/>
        </authorList>
    </citation>
    <scope>NUCLEOTIDE SEQUENCE [LARGE SCALE GENOMIC DNA]</scope>
    <source>
        <strain evidence="1 2">RmlP026</strain>
    </source>
</reference>
<keyword evidence="2" id="KW-1185">Reference proteome</keyword>
<proteinExistence type="predicted"/>
<name>A0A4Q2U9H1_9HYPH</name>
<organism evidence="1 2">
    <name type="scientific">Lichenibacterium minor</name>
    <dbReference type="NCBI Taxonomy" id="2316528"/>
    <lineage>
        <taxon>Bacteria</taxon>
        <taxon>Pseudomonadati</taxon>
        <taxon>Pseudomonadota</taxon>
        <taxon>Alphaproteobacteria</taxon>
        <taxon>Hyphomicrobiales</taxon>
        <taxon>Lichenihabitantaceae</taxon>
        <taxon>Lichenibacterium</taxon>
    </lineage>
</organism>
<dbReference type="Proteomes" id="UP000290759">
    <property type="component" value="Unassembled WGS sequence"/>
</dbReference>
<sequence>MVDSEMFSALRVRGRLEDIARTIAEARVTGDVYASLDAVEHALLAVMDEVAEIAQAVADTQVRVERDSGRLGGWVRRFTPFRSGDAA</sequence>
<protein>
    <submittedName>
        <fullName evidence="1">Uncharacterized protein</fullName>
    </submittedName>
</protein>
<comment type="caution">
    <text evidence="1">The sequence shown here is derived from an EMBL/GenBank/DDBJ whole genome shotgun (WGS) entry which is preliminary data.</text>
</comment>